<feature type="region of interest" description="Disordered" evidence="1">
    <location>
        <begin position="40"/>
        <end position="104"/>
    </location>
</feature>
<dbReference type="Proteomes" id="UP000299102">
    <property type="component" value="Unassembled WGS sequence"/>
</dbReference>
<evidence type="ECO:0000313" key="3">
    <source>
        <dbReference type="Proteomes" id="UP000299102"/>
    </source>
</evidence>
<feature type="compositionally biased region" description="Polar residues" evidence="1">
    <location>
        <begin position="94"/>
        <end position="104"/>
    </location>
</feature>
<name>A0A4C1U0J2_EUMVA</name>
<protein>
    <submittedName>
        <fullName evidence="2">Uncharacterized protein</fullName>
    </submittedName>
</protein>
<feature type="compositionally biased region" description="Low complexity" evidence="1">
    <location>
        <begin position="126"/>
        <end position="138"/>
    </location>
</feature>
<feature type="region of interest" description="Disordered" evidence="1">
    <location>
        <begin position="119"/>
        <end position="140"/>
    </location>
</feature>
<comment type="caution">
    <text evidence="2">The sequence shown here is derived from an EMBL/GenBank/DDBJ whole genome shotgun (WGS) entry which is preliminary data.</text>
</comment>
<sequence>MELGGARCDYGICTSIQPDHRVSERNRNCERDVRQNREPRLEGFEIENGPRLKPTVGPKWNQDRNRNPKRNRERDRDRRRDRDRNLLKTRPDTESGNVSDLSTGLDTTAGLALNFKWNRGNKNADSSDLCSTRSLSSESNRREIACYKKGPGEAADESESY</sequence>
<evidence type="ECO:0000256" key="1">
    <source>
        <dbReference type="SAM" id="MobiDB-lite"/>
    </source>
</evidence>
<dbReference type="EMBL" id="BGZK01000111">
    <property type="protein sequence ID" value="GBP19747.1"/>
    <property type="molecule type" value="Genomic_DNA"/>
</dbReference>
<organism evidence="2 3">
    <name type="scientific">Eumeta variegata</name>
    <name type="common">Bagworm moth</name>
    <name type="synonym">Eumeta japonica</name>
    <dbReference type="NCBI Taxonomy" id="151549"/>
    <lineage>
        <taxon>Eukaryota</taxon>
        <taxon>Metazoa</taxon>
        <taxon>Ecdysozoa</taxon>
        <taxon>Arthropoda</taxon>
        <taxon>Hexapoda</taxon>
        <taxon>Insecta</taxon>
        <taxon>Pterygota</taxon>
        <taxon>Neoptera</taxon>
        <taxon>Endopterygota</taxon>
        <taxon>Lepidoptera</taxon>
        <taxon>Glossata</taxon>
        <taxon>Ditrysia</taxon>
        <taxon>Tineoidea</taxon>
        <taxon>Psychidae</taxon>
        <taxon>Oiketicinae</taxon>
        <taxon>Eumeta</taxon>
    </lineage>
</organism>
<evidence type="ECO:0000313" key="2">
    <source>
        <dbReference type="EMBL" id="GBP19747.1"/>
    </source>
</evidence>
<dbReference type="AlphaFoldDB" id="A0A4C1U0J2"/>
<keyword evidence="3" id="KW-1185">Reference proteome</keyword>
<proteinExistence type="predicted"/>
<accession>A0A4C1U0J2</accession>
<feature type="compositionally biased region" description="Basic and acidic residues" evidence="1">
    <location>
        <begin position="61"/>
        <end position="93"/>
    </location>
</feature>
<reference evidence="2 3" key="1">
    <citation type="journal article" date="2019" name="Commun. Biol.">
        <title>The bagworm genome reveals a unique fibroin gene that provides high tensile strength.</title>
        <authorList>
            <person name="Kono N."/>
            <person name="Nakamura H."/>
            <person name="Ohtoshi R."/>
            <person name="Tomita M."/>
            <person name="Numata K."/>
            <person name="Arakawa K."/>
        </authorList>
    </citation>
    <scope>NUCLEOTIDE SEQUENCE [LARGE SCALE GENOMIC DNA]</scope>
</reference>
<gene>
    <name evidence="2" type="ORF">EVAR_8907_1</name>
</gene>